<sequence length="50" mass="6019">MNAYRRAWPMITFDELSQFNNLEEAIALSRQQKRPREKVIYSGGYVQQKR</sequence>
<gene>
    <name evidence="1" type="ORF">X777_07757</name>
</gene>
<accession>A0A026X205</accession>
<dbReference type="Proteomes" id="UP000053097">
    <property type="component" value="Unassembled WGS sequence"/>
</dbReference>
<name>A0A026X205_OOCBI</name>
<evidence type="ECO:0000313" key="1">
    <source>
        <dbReference type="EMBL" id="EZA61424.1"/>
    </source>
</evidence>
<reference evidence="1 2" key="1">
    <citation type="journal article" date="2014" name="Curr. Biol.">
        <title>The genome of the clonal raider ant Cerapachys biroi.</title>
        <authorList>
            <person name="Oxley P.R."/>
            <person name="Ji L."/>
            <person name="Fetter-Pruneda I."/>
            <person name="McKenzie S.K."/>
            <person name="Li C."/>
            <person name="Hu H."/>
            <person name="Zhang G."/>
            <person name="Kronauer D.J."/>
        </authorList>
    </citation>
    <scope>NUCLEOTIDE SEQUENCE [LARGE SCALE GENOMIC DNA]</scope>
</reference>
<dbReference type="EMBL" id="KK107054">
    <property type="protein sequence ID" value="EZA61424.1"/>
    <property type="molecule type" value="Genomic_DNA"/>
</dbReference>
<evidence type="ECO:0000313" key="2">
    <source>
        <dbReference type="Proteomes" id="UP000053097"/>
    </source>
</evidence>
<protein>
    <submittedName>
        <fullName evidence="1">Uncharacterized protein</fullName>
    </submittedName>
</protein>
<proteinExistence type="predicted"/>
<organism evidence="1 2">
    <name type="scientific">Ooceraea biroi</name>
    <name type="common">Clonal raider ant</name>
    <name type="synonym">Cerapachys biroi</name>
    <dbReference type="NCBI Taxonomy" id="2015173"/>
    <lineage>
        <taxon>Eukaryota</taxon>
        <taxon>Metazoa</taxon>
        <taxon>Ecdysozoa</taxon>
        <taxon>Arthropoda</taxon>
        <taxon>Hexapoda</taxon>
        <taxon>Insecta</taxon>
        <taxon>Pterygota</taxon>
        <taxon>Neoptera</taxon>
        <taxon>Endopterygota</taxon>
        <taxon>Hymenoptera</taxon>
        <taxon>Apocrita</taxon>
        <taxon>Aculeata</taxon>
        <taxon>Formicoidea</taxon>
        <taxon>Formicidae</taxon>
        <taxon>Dorylinae</taxon>
        <taxon>Ooceraea</taxon>
    </lineage>
</organism>
<keyword evidence="2" id="KW-1185">Reference proteome</keyword>
<dbReference type="AlphaFoldDB" id="A0A026X205"/>